<feature type="repeat" description="ANK" evidence="3">
    <location>
        <begin position="258"/>
        <end position="286"/>
    </location>
</feature>
<keyword evidence="5" id="KW-0418">Kinase</keyword>
<keyword evidence="2 3" id="KW-0040">ANK repeat</keyword>
<dbReference type="Pfam" id="PF13606">
    <property type="entry name" value="Ank_3"/>
    <property type="match status" value="1"/>
</dbReference>
<dbReference type="InterPro" id="IPR051637">
    <property type="entry name" value="Ank_repeat_dom-contain_49"/>
</dbReference>
<proteinExistence type="predicted"/>
<reference evidence="5" key="1">
    <citation type="journal article" date="2020" name="Phytopathology">
        <title>Genome Sequence Resources of Colletotrichum truncatum, C. plurivorum, C. musicola, and C. sojae: Four Species Pathogenic to Soybean (Glycine max).</title>
        <authorList>
            <person name="Rogerio F."/>
            <person name="Boufleur T.R."/>
            <person name="Ciampi-Guillardi M."/>
            <person name="Sukno S.A."/>
            <person name="Thon M.R."/>
            <person name="Massola Junior N.S."/>
            <person name="Baroncelli R."/>
        </authorList>
    </citation>
    <scope>NUCLEOTIDE SEQUENCE</scope>
    <source>
        <strain evidence="5">LFN0074</strain>
    </source>
</reference>
<dbReference type="PANTHER" id="PTHR24180:SF45">
    <property type="entry name" value="POLY [ADP-RIBOSE] POLYMERASE TANKYRASE"/>
    <property type="match status" value="1"/>
</dbReference>
<evidence type="ECO:0000256" key="3">
    <source>
        <dbReference type="PROSITE-ProRule" id="PRU00023"/>
    </source>
</evidence>
<accession>A0A8H6MMR5</accession>
<feature type="region of interest" description="Disordered" evidence="4">
    <location>
        <begin position="287"/>
        <end position="315"/>
    </location>
</feature>
<dbReference type="PANTHER" id="PTHR24180">
    <property type="entry name" value="CYCLIN-DEPENDENT KINASE INHIBITOR 2C-RELATED"/>
    <property type="match status" value="1"/>
</dbReference>
<feature type="repeat" description="ANK" evidence="3">
    <location>
        <begin position="755"/>
        <end position="782"/>
    </location>
</feature>
<protein>
    <submittedName>
        <fullName evidence="5">Tnni3 interacting kinase</fullName>
    </submittedName>
</protein>
<dbReference type="Gene3D" id="1.25.40.20">
    <property type="entry name" value="Ankyrin repeat-containing domain"/>
    <property type="match status" value="3"/>
</dbReference>
<dbReference type="SUPFAM" id="SSF48403">
    <property type="entry name" value="Ankyrin repeat"/>
    <property type="match status" value="1"/>
</dbReference>
<sequence length="795" mass="89180">MEPFDSGPSMSGRPPFDQQPELDNSSTSLPPATTAPPILLTLPTEVIFMIVKCLCETQLFGNLGDAGLQALAAWARTCRFFNEKLEPELYDKVIIQNPYLLCWATDIGDLGLMRMVLAAKDAAILPQTGMLRFSPDHEYKELDRTEDSFELFKKHYRADGSFLQNDIKDNICDDDDDDGDFTAATYREDSGNDDRVYEVFNSYANSENDNAGVRYPEPASGREVYFDRNIAKVIRWNHGGNDQTQDNLQPEAAMYWFPVHIAARNSDIPALDLLLAHGAQLNMPSRGFCVDRRRPPRKRSPLSNSWRYPSNPSRKYPSWTPSHVALSRGHEETAIYILNKCRHISDRLLAPDETAKDRMPPFISAFRHGCFEAAEACLKKLADDTTTVDDATRLYLSLGDTMLDDPALGGRTLLYRVLHERGNFGRALDVLVRNGADVNRVEEGETPLVWACVRGHFKRALALVDAGARADVTVRTNFGEWGLGKLRGRGLVYVCCEESRLAAFRGRRFHWKGFKTSPASRRSAAALVDRVLAGKRTSRLVKDRWLSHAARNNQPEIMEVLLRHGADPNTASVGQERAPLEVLVHGIRRSEIDEHEHVEEVVKLLVEKLWRFSEPIMRALLLLIKEGVVDVNQRNGDGATCLADSVFKLDEVQRAGQPVRGPPQGQDELWEMWKCLVASERGLGDDWSRAMLQLLVEIDAEHRIFKEPRFLAKTMVGGQGCIIEALVDSAAPKLQLDASWRNSRGPTGFNPDHRLGWTLLHCAAYAGCVEVTKRLLQEGAPVVDAVMYNCFGELL</sequence>
<keyword evidence="1" id="KW-0677">Repeat</keyword>
<comment type="caution">
    <text evidence="5">The sequence shown here is derived from an EMBL/GenBank/DDBJ whole genome shotgun (WGS) entry which is preliminary data.</text>
</comment>
<keyword evidence="5" id="KW-0808">Transferase</keyword>
<feature type="region of interest" description="Disordered" evidence="4">
    <location>
        <begin position="1"/>
        <end position="30"/>
    </location>
</feature>
<name>A0A8H6MMR5_9PEZI</name>
<feature type="repeat" description="ANK" evidence="3">
    <location>
        <begin position="443"/>
        <end position="475"/>
    </location>
</feature>
<organism evidence="5 6">
    <name type="scientific">Colletotrichum musicola</name>
    <dbReference type="NCBI Taxonomy" id="2175873"/>
    <lineage>
        <taxon>Eukaryota</taxon>
        <taxon>Fungi</taxon>
        <taxon>Dikarya</taxon>
        <taxon>Ascomycota</taxon>
        <taxon>Pezizomycotina</taxon>
        <taxon>Sordariomycetes</taxon>
        <taxon>Hypocreomycetidae</taxon>
        <taxon>Glomerellales</taxon>
        <taxon>Glomerellaceae</taxon>
        <taxon>Colletotrichum</taxon>
        <taxon>Colletotrichum orchidearum species complex</taxon>
    </lineage>
</organism>
<keyword evidence="6" id="KW-1185">Reference proteome</keyword>
<evidence type="ECO:0000256" key="4">
    <source>
        <dbReference type="SAM" id="MobiDB-lite"/>
    </source>
</evidence>
<evidence type="ECO:0000313" key="6">
    <source>
        <dbReference type="Proteomes" id="UP000639643"/>
    </source>
</evidence>
<gene>
    <name evidence="5" type="ORF">CMUS01_15581</name>
</gene>
<dbReference type="GO" id="GO:0016301">
    <property type="term" value="F:kinase activity"/>
    <property type="evidence" value="ECO:0007669"/>
    <property type="project" value="UniProtKB-KW"/>
</dbReference>
<dbReference type="PROSITE" id="PS50297">
    <property type="entry name" value="ANK_REP_REGION"/>
    <property type="match status" value="2"/>
</dbReference>
<dbReference type="AlphaFoldDB" id="A0A8H6MMR5"/>
<dbReference type="InterPro" id="IPR002110">
    <property type="entry name" value="Ankyrin_rpt"/>
</dbReference>
<dbReference type="Pfam" id="PF00023">
    <property type="entry name" value="Ank"/>
    <property type="match status" value="1"/>
</dbReference>
<evidence type="ECO:0000256" key="1">
    <source>
        <dbReference type="ARBA" id="ARBA00022737"/>
    </source>
</evidence>
<evidence type="ECO:0000256" key="2">
    <source>
        <dbReference type="ARBA" id="ARBA00023043"/>
    </source>
</evidence>
<dbReference type="OrthoDB" id="341259at2759"/>
<dbReference type="SMART" id="SM00248">
    <property type="entry name" value="ANK"/>
    <property type="match status" value="7"/>
</dbReference>
<dbReference type="Proteomes" id="UP000639643">
    <property type="component" value="Unassembled WGS sequence"/>
</dbReference>
<dbReference type="PROSITE" id="PS50088">
    <property type="entry name" value="ANK_REPEAT"/>
    <property type="match status" value="3"/>
</dbReference>
<evidence type="ECO:0000313" key="5">
    <source>
        <dbReference type="EMBL" id="KAF6800188.1"/>
    </source>
</evidence>
<dbReference type="EMBL" id="WIGM01001351">
    <property type="protein sequence ID" value="KAF6800188.1"/>
    <property type="molecule type" value="Genomic_DNA"/>
</dbReference>
<dbReference type="InterPro" id="IPR036770">
    <property type="entry name" value="Ankyrin_rpt-contain_sf"/>
</dbReference>
<feature type="compositionally biased region" description="Polar residues" evidence="4">
    <location>
        <begin position="302"/>
        <end position="313"/>
    </location>
</feature>